<reference evidence="3" key="1">
    <citation type="submission" date="2021-04" db="EMBL/GenBank/DDBJ databases">
        <title>Isolation of p-tert-butylphenol degrading bacteria Sphingobium phenoxybenzoativorans Tas13 from active sludge.</title>
        <authorList>
            <person name="Li Y."/>
        </authorList>
    </citation>
    <scope>NUCLEOTIDE SEQUENCE</scope>
    <source>
        <strain evidence="3">Tas13</strain>
    </source>
</reference>
<proteinExistence type="predicted"/>
<dbReference type="Proteomes" id="UP000681425">
    <property type="component" value="Chromosome"/>
</dbReference>
<dbReference type="InterPro" id="IPR053536">
    <property type="entry name" value="Lasso_peptide_isopeptidase"/>
</dbReference>
<dbReference type="EMBL" id="CP073910">
    <property type="protein sequence ID" value="QUT05153.1"/>
    <property type="molecule type" value="Genomic_DNA"/>
</dbReference>
<accession>A0A975K5G7</accession>
<gene>
    <name evidence="3" type="ORF">KFK14_19455</name>
</gene>
<dbReference type="SUPFAM" id="SSF53474">
    <property type="entry name" value="alpha/beta-Hydrolases"/>
    <property type="match status" value="1"/>
</dbReference>
<dbReference type="InterPro" id="IPR011042">
    <property type="entry name" value="6-blade_b-propeller_TolB-like"/>
</dbReference>
<keyword evidence="4" id="KW-1185">Reference proteome</keyword>
<dbReference type="InterPro" id="IPR011659">
    <property type="entry name" value="WD40"/>
</dbReference>
<evidence type="ECO:0000313" key="4">
    <source>
        <dbReference type="Proteomes" id="UP000681425"/>
    </source>
</evidence>
<name>A0A975K5G7_9SPHN</name>
<sequence>MITADDLIGMRDIGEPDPAQVDQPSPLALSPDGRRMAFLIRRAEPATNSYCIGLVVMGLDGHSDPRLIDSGGELMIATTVMRGMRMPVGVAEPSIPQWSPDGQSIAYLRRDKGRTQLWRARLDGSGAKAVTDAPVDVEAFLWSRNGHNLLFATRPATRALESAIDKEGEGGWHYDGRTAPHLGLRPQIASDVPLQIESIDPDRGVLGRASAEEASFFAAFGQSSDLPQARSVAGRRAWVEPEGDMPLSPLILHAQDSEGRDIVCRDSACQGGMIGLWWEKGGGTILFLRREGLARDTIALYRWIPGGQPRLLFRTSDLLTGCALRGDALLCLRENSVTPRHIVSVDVKNGKSHTLFDPNPEFRAIRLGSVERLRWKNDRGLAARGDLVLPPGYKTGERLPLIIVQYNSNGFLRGGTGDEYPIHLFAAHGFAVLSFERPASAATLAPGIKSWADFATANQKDWADRRSLLSALTVGAEMVIARGIADPERIGLTGLSDGASSTRFALINSRLFAAAAVSSCCTDTHTAMTYAGLAFADDQHEAGAPFASEGRDDYWRPYSLALNAKTMNRPLLMQLANEEALLGLESFTALHEQQQPVDLYIFPDEHHMKWQPAHRKAIYVRNLDWFSFWFQKRIDPDPAKAEQYQRWIQMREKRDETAQP</sequence>
<evidence type="ECO:0000259" key="2">
    <source>
        <dbReference type="Pfam" id="PF00326"/>
    </source>
</evidence>
<dbReference type="Gene3D" id="2.120.10.30">
    <property type="entry name" value="TolB, C-terminal domain"/>
    <property type="match status" value="1"/>
</dbReference>
<dbReference type="Gene3D" id="3.40.50.1820">
    <property type="entry name" value="alpha/beta hydrolase"/>
    <property type="match status" value="1"/>
</dbReference>
<dbReference type="NCBIfam" id="NF033523">
    <property type="entry name" value="lasso_peptidase"/>
    <property type="match status" value="1"/>
</dbReference>
<evidence type="ECO:0000313" key="3">
    <source>
        <dbReference type="EMBL" id="QUT05153.1"/>
    </source>
</evidence>
<dbReference type="GO" id="GO:0008236">
    <property type="term" value="F:serine-type peptidase activity"/>
    <property type="evidence" value="ECO:0007669"/>
    <property type="project" value="InterPro"/>
</dbReference>
<dbReference type="AlphaFoldDB" id="A0A975K5G7"/>
<dbReference type="Pfam" id="PF07676">
    <property type="entry name" value="PD40"/>
    <property type="match status" value="1"/>
</dbReference>
<organism evidence="3 4">
    <name type="scientific">Sphingobium phenoxybenzoativorans</name>
    <dbReference type="NCBI Taxonomy" id="1592790"/>
    <lineage>
        <taxon>Bacteria</taxon>
        <taxon>Pseudomonadati</taxon>
        <taxon>Pseudomonadota</taxon>
        <taxon>Alphaproteobacteria</taxon>
        <taxon>Sphingomonadales</taxon>
        <taxon>Sphingomonadaceae</taxon>
        <taxon>Sphingobium</taxon>
    </lineage>
</organism>
<dbReference type="InterPro" id="IPR029058">
    <property type="entry name" value="AB_hydrolase_fold"/>
</dbReference>
<feature type="region of interest" description="Disordered" evidence="1">
    <location>
        <begin position="1"/>
        <end position="28"/>
    </location>
</feature>
<dbReference type="KEGG" id="spph:KFK14_19455"/>
<dbReference type="SUPFAM" id="SSF82171">
    <property type="entry name" value="DPP6 N-terminal domain-like"/>
    <property type="match status" value="1"/>
</dbReference>
<protein>
    <submittedName>
        <fullName evidence="3">Atxe2 family lasso peptide isopeptidase</fullName>
    </submittedName>
</protein>
<dbReference type="Pfam" id="PF00326">
    <property type="entry name" value="Peptidase_S9"/>
    <property type="match status" value="1"/>
</dbReference>
<evidence type="ECO:0000256" key="1">
    <source>
        <dbReference type="SAM" id="MobiDB-lite"/>
    </source>
</evidence>
<dbReference type="GO" id="GO:0006508">
    <property type="term" value="P:proteolysis"/>
    <property type="evidence" value="ECO:0007669"/>
    <property type="project" value="InterPro"/>
</dbReference>
<dbReference type="InterPro" id="IPR001375">
    <property type="entry name" value="Peptidase_S9_cat"/>
</dbReference>
<feature type="domain" description="Peptidase S9 prolyl oligopeptidase catalytic" evidence="2">
    <location>
        <begin position="470"/>
        <end position="632"/>
    </location>
</feature>